<dbReference type="STRING" id="75743.A0A401QEE1"/>
<dbReference type="Proteomes" id="UP000288216">
    <property type="component" value="Unassembled WGS sequence"/>
</dbReference>
<sequence length="151" mass="16284">MMFDCILLSLSHCHRERMEAMEKQIASLTGLVQNALLRGNEGEHSSDKSESINGSSGTGSEYNLHLCRSLPCQLFEGYAMISVGMNVASLSPPGESERPNSVKDIFLTQRDAAVGLVSQTFQISQMPPGSSDSNPEHSIENPGSKCPISVL</sequence>
<protein>
    <submittedName>
        <fullName evidence="2">Uncharacterized protein</fullName>
    </submittedName>
</protein>
<evidence type="ECO:0000313" key="2">
    <source>
        <dbReference type="EMBL" id="GCB83723.1"/>
    </source>
</evidence>
<feature type="compositionally biased region" description="Polar residues" evidence="1">
    <location>
        <begin position="123"/>
        <end position="133"/>
    </location>
</feature>
<organism evidence="2 3">
    <name type="scientific">Scyliorhinus torazame</name>
    <name type="common">Cloudy catshark</name>
    <name type="synonym">Catulus torazame</name>
    <dbReference type="NCBI Taxonomy" id="75743"/>
    <lineage>
        <taxon>Eukaryota</taxon>
        <taxon>Metazoa</taxon>
        <taxon>Chordata</taxon>
        <taxon>Craniata</taxon>
        <taxon>Vertebrata</taxon>
        <taxon>Chondrichthyes</taxon>
        <taxon>Elasmobranchii</taxon>
        <taxon>Galeomorphii</taxon>
        <taxon>Galeoidea</taxon>
        <taxon>Carcharhiniformes</taxon>
        <taxon>Scyliorhinidae</taxon>
        <taxon>Scyliorhinus</taxon>
    </lineage>
</organism>
<gene>
    <name evidence="2" type="ORF">scyTo_0024179</name>
</gene>
<accession>A0A401QEE1</accession>
<feature type="region of interest" description="Disordered" evidence="1">
    <location>
        <begin position="123"/>
        <end position="151"/>
    </location>
</feature>
<evidence type="ECO:0000256" key="1">
    <source>
        <dbReference type="SAM" id="MobiDB-lite"/>
    </source>
</evidence>
<evidence type="ECO:0000313" key="3">
    <source>
        <dbReference type="Proteomes" id="UP000288216"/>
    </source>
</evidence>
<dbReference type="EMBL" id="BFAA01040577">
    <property type="protein sequence ID" value="GCB83723.1"/>
    <property type="molecule type" value="Genomic_DNA"/>
</dbReference>
<keyword evidence="3" id="KW-1185">Reference proteome</keyword>
<dbReference type="AlphaFoldDB" id="A0A401QEE1"/>
<name>A0A401QEE1_SCYTO</name>
<comment type="caution">
    <text evidence="2">The sequence shown here is derived from an EMBL/GenBank/DDBJ whole genome shotgun (WGS) entry which is preliminary data.</text>
</comment>
<proteinExistence type="predicted"/>
<reference evidence="2 3" key="1">
    <citation type="journal article" date="2018" name="Nat. Ecol. Evol.">
        <title>Shark genomes provide insights into elasmobranch evolution and the origin of vertebrates.</title>
        <authorList>
            <person name="Hara Y"/>
            <person name="Yamaguchi K"/>
            <person name="Onimaru K"/>
            <person name="Kadota M"/>
            <person name="Koyanagi M"/>
            <person name="Keeley SD"/>
            <person name="Tatsumi K"/>
            <person name="Tanaka K"/>
            <person name="Motone F"/>
            <person name="Kageyama Y"/>
            <person name="Nozu R"/>
            <person name="Adachi N"/>
            <person name="Nishimura O"/>
            <person name="Nakagawa R"/>
            <person name="Tanegashima C"/>
            <person name="Kiyatake I"/>
            <person name="Matsumoto R"/>
            <person name="Murakumo K"/>
            <person name="Nishida K"/>
            <person name="Terakita A"/>
            <person name="Kuratani S"/>
            <person name="Sato K"/>
            <person name="Hyodo S Kuraku.S."/>
        </authorList>
    </citation>
    <scope>NUCLEOTIDE SEQUENCE [LARGE SCALE GENOMIC DNA]</scope>
</reference>